<dbReference type="EMBL" id="VZUS01000001">
    <property type="protein sequence ID" value="KAB1187477.1"/>
    <property type="molecule type" value="Genomic_DNA"/>
</dbReference>
<sequence>MSETTVEVTPQVLVYGAPPDRAWTVDSDVNVRYTSSSHELAQALTTQSPQLIICLHAPPQFDGIEAVKAVRRFDARVPIVLTTHHQDTMTNLQAAQAKVTWSVELSTDDSLPEELFSVVTDASEWLEKQGA</sequence>
<proteinExistence type="predicted"/>
<feature type="domain" description="Response regulatory" evidence="1">
    <location>
        <begin position="26"/>
        <end position="99"/>
    </location>
</feature>
<comment type="caution">
    <text evidence="2">The sequence shown here is derived from an EMBL/GenBank/DDBJ whole genome shotgun (WGS) entry which is preliminary data.</text>
</comment>
<dbReference type="Pfam" id="PF00072">
    <property type="entry name" value="Response_reg"/>
    <property type="match status" value="1"/>
</dbReference>
<dbReference type="GO" id="GO:0000160">
    <property type="term" value="P:phosphorelay signal transduction system"/>
    <property type="evidence" value="ECO:0007669"/>
    <property type="project" value="InterPro"/>
</dbReference>
<evidence type="ECO:0000313" key="2">
    <source>
        <dbReference type="EMBL" id="KAB1187477.1"/>
    </source>
</evidence>
<organism evidence="2">
    <name type="scientific">Haloferax sp. CBA1149</name>
    <dbReference type="NCBI Taxonomy" id="2650753"/>
    <lineage>
        <taxon>Archaea</taxon>
        <taxon>Methanobacteriati</taxon>
        <taxon>Methanobacteriota</taxon>
        <taxon>Stenosarchaea group</taxon>
        <taxon>Halobacteria</taxon>
        <taxon>Halobacteriales</taxon>
        <taxon>Haloferacaceae</taxon>
        <taxon>Haloferax</taxon>
    </lineage>
</organism>
<gene>
    <name evidence="2" type="ORF">Hfx1149_05305</name>
</gene>
<dbReference type="SUPFAM" id="SSF52172">
    <property type="entry name" value="CheY-like"/>
    <property type="match status" value="1"/>
</dbReference>
<dbReference type="InterPro" id="IPR011006">
    <property type="entry name" value="CheY-like_superfamily"/>
</dbReference>
<protein>
    <submittedName>
        <fullName evidence="2">Response regulator</fullName>
    </submittedName>
</protein>
<evidence type="ECO:0000259" key="1">
    <source>
        <dbReference type="Pfam" id="PF00072"/>
    </source>
</evidence>
<dbReference type="RefSeq" id="WP_151136165.1">
    <property type="nucleotide sequence ID" value="NZ_VZUS01000001.1"/>
</dbReference>
<name>A0A643JYS2_9EURY</name>
<dbReference type="InterPro" id="IPR001789">
    <property type="entry name" value="Sig_transdc_resp-reg_receiver"/>
</dbReference>
<accession>A0A643JYS2</accession>
<dbReference type="AlphaFoldDB" id="A0A643JYS2"/>
<reference evidence="2" key="1">
    <citation type="submission" date="2019-09" db="EMBL/GenBank/DDBJ databases">
        <title>Genomic analysis of Haloferax sp. CBA1149.</title>
        <authorList>
            <person name="Roh S.W."/>
        </authorList>
    </citation>
    <scope>NUCLEOTIDE SEQUENCE</scope>
    <source>
        <strain evidence="2">CBA1149</strain>
    </source>
</reference>
<dbReference type="Gene3D" id="3.40.50.2300">
    <property type="match status" value="1"/>
</dbReference>